<organism evidence="2 3">
    <name type="scientific">blood disease bacterium A2-HR MARDI</name>
    <dbReference type="NCBI Taxonomy" id="1944648"/>
    <lineage>
        <taxon>Bacteria</taxon>
        <taxon>Pseudomonadati</taxon>
        <taxon>Pseudomonadota</taxon>
        <taxon>Betaproteobacteria</taxon>
        <taxon>Burkholderiales</taxon>
        <taxon>Burkholderiaceae</taxon>
        <taxon>Ralstonia</taxon>
        <taxon>Ralstonia solanacearum species complex</taxon>
    </lineage>
</organism>
<gene>
    <name evidence="2" type="ORF">B0B51_19480</name>
</gene>
<keyword evidence="2" id="KW-0614">Plasmid</keyword>
<evidence type="ECO:0000313" key="3">
    <source>
        <dbReference type="Proteomes" id="UP000189628"/>
    </source>
</evidence>
<feature type="region of interest" description="Disordered" evidence="1">
    <location>
        <begin position="80"/>
        <end position="119"/>
    </location>
</feature>
<sequence length="119" mass="12870">MESKGHSCGKGCNGHLEEAFPTLLAALLAIPHFEIEWDGFLPASADGIAGYRADHARTNTGCGRSAHAAPATKSSCRCFGENSTNPGQPSDAGCQRRGDRHQWPPRQPAEPRTVRAWRF</sequence>
<protein>
    <submittedName>
        <fullName evidence="2">Uncharacterized protein</fullName>
    </submittedName>
</protein>
<reference evidence="2 3" key="1">
    <citation type="submission" date="2017-02" db="EMBL/GenBank/DDBJ databases">
        <title>Blood Disease Bacterium A2-HR MARDI.</title>
        <authorList>
            <person name="Badrun R."/>
            <person name="Abu Bakar N."/>
            <person name="Laboh R."/>
        </authorList>
    </citation>
    <scope>NUCLEOTIDE SEQUENCE [LARGE SCALE GENOMIC DNA]</scope>
    <source>
        <strain evidence="2 3">A2-HR MARDI</strain>
        <plasmid evidence="3">Plasmid</plasmid>
    </source>
</reference>
<dbReference type="Proteomes" id="UP000189628">
    <property type="component" value="Plasmid unnamed"/>
</dbReference>
<geneLocation type="plasmid" evidence="2">
    <name>unnamed</name>
</geneLocation>
<accession>A0A1U9VP35</accession>
<dbReference type="EMBL" id="CP019912">
    <property type="protein sequence ID" value="AQW32073.1"/>
    <property type="molecule type" value="Genomic_DNA"/>
</dbReference>
<proteinExistence type="predicted"/>
<evidence type="ECO:0000256" key="1">
    <source>
        <dbReference type="SAM" id="MobiDB-lite"/>
    </source>
</evidence>
<dbReference type="AlphaFoldDB" id="A0A1U9VP35"/>
<evidence type="ECO:0000313" key="2">
    <source>
        <dbReference type="EMBL" id="AQW32073.1"/>
    </source>
</evidence>
<name>A0A1U9VP35_9RALS</name>